<comment type="caution">
    <text evidence="2">The sequence shown here is derived from an EMBL/GenBank/DDBJ whole genome shotgun (WGS) entry which is preliminary data.</text>
</comment>
<sequence>MCTLGKPKASPKEASAAGRRDVHFGQAQKPARRAAPLAIEVRQEAKTLRTPGGVSPWVVWKHGPALAGSYGAQPLISCGHEVKHAVAH</sequence>
<evidence type="ECO:0000313" key="3">
    <source>
        <dbReference type="Proteomes" id="UP000612899"/>
    </source>
</evidence>
<feature type="compositionally biased region" description="Low complexity" evidence="1">
    <location>
        <begin position="1"/>
        <end position="17"/>
    </location>
</feature>
<protein>
    <submittedName>
        <fullName evidence="2">Uncharacterized protein</fullName>
    </submittedName>
</protein>
<name>A0A8J3Q4S7_9ACTN</name>
<keyword evidence="3" id="KW-1185">Reference proteome</keyword>
<evidence type="ECO:0000313" key="2">
    <source>
        <dbReference type="EMBL" id="GIH03794.1"/>
    </source>
</evidence>
<reference evidence="2" key="1">
    <citation type="submission" date="2021-01" db="EMBL/GenBank/DDBJ databases">
        <title>Whole genome shotgun sequence of Rhizocola hellebori NBRC 109834.</title>
        <authorList>
            <person name="Komaki H."/>
            <person name="Tamura T."/>
        </authorList>
    </citation>
    <scope>NUCLEOTIDE SEQUENCE</scope>
    <source>
        <strain evidence="2">NBRC 109834</strain>
    </source>
</reference>
<gene>
    <name evidence="2" type="ORF">Rhe02_18610</name>
</gene>
<dbReference type="AlphaFoldDB" id="A0A8J3Q4S7"/>
<proteinExistence type="predicted"/>
<accession>A0A8J3Q4S7</accession>
<evidence type="ECO:0000256" key="1">
    <source>
        <dbReference type="SAM" id="MobiDB-lite"/>
    </source>
</evidence>
<dbReference type="Proteomes" id="UP000612899">
    <property type="component" value="Unassembled WGS sequence"/>
</dbReference>
<dbReference type="EMBL" id="BONY01000009">
    <property type="protein sequence ID" value="GIH03794.1"/>
    <property type="molecule type" value="Genomic_DNA"/>
</dbReference>
<feature type="region of interest" description="Disordered" evidence="1">
    <location>
        <begin position="1"/>
        <end position="33"/>
    </location>
</feature>
<organism evidence="2 3">
    <name type="scientific">Rhizocola hellebori</name>
    <dbReference type="NCBI Taxonomy" id="1392758"/>
    <lineage>
        <taxon>Bacteria</taxon>
        <taxon>Bacillati</taxon>
        <taxon>Actinomycetota</taxon>
        <taxon>Actinomycetes</taxon>
        <taxon>Micromonosporales</taxon>
        <taxon>Micromonosporaceae</taxon>
        <taxon>Rhizocola</taxon>
    </lineage>
</organism>